<keyword evidence="3" id="KW-1185">Reference proteome</keyword>
<reference evidence="2 3" key="1">
    <citation type="submission" date="2017-05" db="EMBL/GenBank/DDBJ databases">
        <authorList>
            <person name="Varghese N."/>
            <person name="Submissions S."/>
        </authorList>
    </citation>
    <scope>NUCLEOTIDE SEQUENCE [LARGE SCALE GENOMIC DNA]</scope>
    <source>
        <strain evidence="2 3">DSM 29734</strain>
    </source>
</reference>
<accession>A0ABY1NP65</accession>
<organism evidence="2 3">
    <name type="scientific">Shimia sagamensis</name>
    <dbReference type="NCBI Taxonomy" id="1566352"/>
    <lineage>
        <taxon>Bacteria</taxon>
        <taxon>Pseudomonadati</taxon>
        <taxon>Pseudomonadota</taxon>
        <taxon>Alphaproteobacteria</taxon>
        <taxon>Rhodobacterales</taxon>
        <taxon>Roseobacteraceae</taxon>
    </lineage>
</organism>
<dbReference type="Proteomes" id="UP001157961">
    <property type="component" value="Unassembled WGS sequence"/>
</dbReference>
<evidence type="ECO:0000313" key="2">
    <source>
        <dbReference type="EMBL" id="SMP14685.1"/>
    </source>
</evidence>
<feature type="transmembrane region" description="Helical" evidence="1">
    <location>
        <begin position="53"/>
        <end position="71"/>
    </location>
</feature>
<dbReference type="Pfam" id="PF07330">
    <property type="entry name" value="DUF1467"/>
    <property type="match status" value="1"/>
</dbReference>
<evidence type="ECO:0000256" key="1">
    <source>
        <dbReference type="SAM" id="Phobius"/>
    </source>
</evidence>
<protein>
    <submittedName>
        <fullName evidence="2">Predicted secreted protein</fullName>
    </submittedName>
</protein>
<comment type="caution">
    <text evidence="2">The sequence shown here is derived from an EMBL/GenBank/DDBJ whole genome shotgun (WGS) entry which is preliminary data.</text>
</comment>
<dbReference type="InterPro" id="IPR009935">
    <property type="entry name" value="DUF1467"/>
</dbReference>
<keyword evidence="1" id="KW-0472">Membrane</keyword>
<keyword evidence="1" id="KW-1133">Transmembrane helix</keyword>
<proteinExistence type="predicted"/>
<dbReference type="RefSeq" id="WP_283425440.1">
    <property type="nucleotide sequence ID" value="NZ_FXTY01000002.1"/>
</dbReference>
<gene>
    <name evidence="2" type="ORF">SAMN06265373_102724</name>
</gene>
<evidence type="ECO:0000313" key="3">
    <source>
        <dbReference type="Proteomes" id="UP001157961"/>
    </source>
</evidence>
<sequence>MTITSALVLYAVLWFMTFLMVIPIRLKTQGDMGEVVPGTHASSPEHHYLKTKAWITTGAAAVMWVILYWIITSEVITVRDIDWFNVMGPAEVMAPVDGTDG</sequence>
<keyword evidence="1" id="KW-0812">Transmembrane</keyword>
<name>A0ABY1NP65_9RHOB</name>
<feature type="transmembrane region" description="Helical" evidence="1">
    <location>
        <begin position="7"/>
        <end position="26"/>
    </location>
</feature>
<dbReference type="EMBL" id="FXTY01000002">
    <property type="protein sequence ID" value="SMP14685.1"/>
    <property type="molecule type" value="Genomic_DNA"/>
</dbReference>